<dbReference type="SMART" id="SM00345">
    <property type="entry name" value="HTH_GNTR"/>
    <property type="match status" value="1"/>
</dbReference>
<dbReference type="CDD" id="cd00609">
    <property type="entry name" value="AAT_like"/>
    <property type="match status" value="1"/>
</dbReference>
<evidence type="ECO:0000259" key="6">
    <source>
        <dbReference type="PROSITE" id="PS50949"/>
    </source>
</evidence>
<dbReference type="Pfam" id="PF00392">
    <property type="entry name" value="GntR"/>
    <property type="match status" value="1"/>
</dbReference>
<evidence type="ECO:0000256" key="5">
    <source>
        <dbReference type="ARBA" id="ARBA00023163"/>
    </source>
</evidence>
<dbReference type="Pfam" id="PF00155">
    <property type="entry name" value="Aminotran_1_2"/>
    <property type="match status" value="1"/>
</dbReference>
<accession>A0A1I1NNA2</accession>
<comment type="similarity">
    <text evidence="1">In the C-terminal section; belongs to the class-I pyridoxal-phosphate-dependent aminotransferase family.</text>
</comment>
<keyword evidence="5" id="KW-0804">Transcription</keyword>
<name>A0A1I1NNA2_9FLAO</name>
<protein>
    <submittedName>
        <fullName evidence="7">GntR family transcriptional regulator / MocR family aminotransferase</fullName>
    </submittedName>
</protein>
<dbReference type="InterPro" id="IPR051446">
    <property type="entry name" value="HTH_trans_reg/aminotransferase"/>
</dbReference>
<dbReference type="PANTHER" id="PTHR46577:SF1">
    <property type="entry name" value="HTH-TYPE TRANSCRIPTIONAL REGULATORY PROTEIN GABR"/>
    <property type="match status" value="1"/>
</dbReference>
<evidence type="ECO:0000313" key="8">
    <source>
        <dbReference type="Proteomes" id="UP000199672"/>
    </source>
</evidence>
<dbReference type="CDD" id="cd07377">
    <property type="entry name" value="WHTH_GntR"/>
    <property type="match status" value="1"/>
</dbReference>
<dbReference type="GO" id="GO:0003700">
    <property type="term" value="F:DNA-binding transcription factor activity"/>
    <property type="evidence" value="ECO:0007669"/>
    <property type="project" value="InterPro"/>
</dbReference>
<dbReference type="PROSITE" id="PS50949">
    <property type="entry name" value="HTH_GNTR"/>
    <property type="match status" value="1"/>
</dbReference>
<dbReference type="GO" id="GO:0030170">
    <property type="term" value="F:pyridoxal phosphate binding"/>
    <property type="evidence" value="ECO:0007669"/>
    <property type="project" value="InterPro"/>
</dbReference>
<dbReference type="SUPFAM" id="SSF46785">
    <property type="entry name" value="Winged helix' DNA-binding domain"/>
    <property type="match status" value="1"/>
</dbReference>
<dbReference type="InterPro" id="IPR004839">
    <property type="entry name" value="Aminotransferase_I/II_large"/>
</dbReference>
<evidence type="ECO:0000256" key="2">
    <source>
        <dbReference type="ARBA" id="ARBA00022898"/>
    </source>
</evidence>
<evidence type="ECO:0000256" key="3">
    <source>
        <dbReference type="ARBA" id="ARBA00023015"/>
    </source>
</evidence>
<dbReference type="EMBL" id="FOMH01000003">
    <property type="protein sequence ID" value="SFC96233.1"/>
    <property type="molecule type" value="Genomic_DNA"/>
</dbReference>
<dbReference type="InterPro" id="IPR015424">
    <property type="entry name" value="PyrdxlP-dep_Trfase"/>
</dbReference>
<dbReference type="STRING" id="739143.SAMN05216297_103252"/>
<dbReference type="GO" id="GO:0003677">
    <property type="term" value="F:DNA binding"/>
    <property type="evidence" value="ECO:0007669"/>
    <property type="project" value="UniProtKB-KW"/>
</dbReference>
<dbReference type="Gene3D" id="3.40.640.10">
    <property type="entry name" value="Type I PLP-dependent aspartate aminotransferase-like (Major domain)"/>
    <property type="match status" value="1"/>
</dbReference>
<sequence length="494" mass="56369">MDFHLKNLNLDYQKKVQQSKQPVQMLRPWPLEIQLDKKSDKAIYLQIADAVIEAIKTGKLIGGNALPGSRQLAELLKVNRNTVVEALDVLIAEGWLISVDRKGTFVTHPLPQFSPVSEDKQESKTIIEETKSYLSFDDGLPDSRLAPMNDLARAYRELFSRRSRWQIMGYSSELGNPEFRKSIAQMLNFKRGMRISHDQICITRGSQMAMYLASHCILEAGDFVLIENPGYKPAWETFENAGAKLLPVDLEPDGLDINQVEEYLLKHPNIKAIYVTPHHQFPTTVTLSLKKRLKLIELSNQYGFTIIEDDYDNEFHFGQRPILPLSSYSALKNYIYIGTFSKIVAPALRIGYLATSSENIQKIAKHRKIIDVQGDNIMEEAVLYLINEGKIKRHLKKATLVYKSKRDYFESLLIQHLQGKITFTKPEGGLAFWIVPNSEINVLQVHEKLKLQGIQIMNPERFSFSETIKGFRLGYASLSEKQMEEGIKALAKLL</sequence>
<dbReference type="PANTHER" id="PTHR46577">
    <property type="entry name" value="HTH-TYPE TRANSCRIPTIONAL REGULATORY PROTEIN GABR"/>
    <property type="match status" value="1"/>
</dbReference>
<keyword evidence="8" id="KW-1185">Reference proteome</keyword>
<feature type="domain" description="HTH gntR-type" evidence="6">
    <location>
        <begin position="41"/>
        <end position="109"/>
    </location>
</feature>
<dbReference type="Gene3D" id="1.10.10.10">
    <property type="entry name" value="Winged helix-like DNA-binding domain superfamily/Winged helix DNA-binding domain"/>
    <property type="match status" value="1"/>
</dbReference>
<dbReference type="InterPro" id="IPR036390">
    <property type="entry name" value="WH_DNA-bd_sf"/>
</dbReference>
<keyword evidence="2" id="KW-0663">Pyridoxal phosphate</keyword>
<keyword evidence="3" id="KW-0805">Transcription regulation</keyword>
<evidence type="ECO:0000313" key="7">
    <source>
        <dbReference type="EMBL" id="SFC96233.1"/>
    </source>
</evidence>
<dbReference type="InterPro" id="IPR000524">
    <property type="entry name" value="Tscrpt_reg_HTH_GntR"/>
</dbReference>
<gene>
    <name evidence="7" type="ORF">SAMN05216297_103252</name>
</gene>
<dbReference type="PRINTS" id="PR00035">
    <property type="entry name" value="HTHGNTR"/>
</dbReference>
<evidence type="ECO:0000256" key="4">
    <source>
        <dbReference type="ARBA" id="ARBA00023125"/>
    </source>
</evidence>
<dbReference type="InterPro" id="IPR015421">
    <property type="entry name" value="PyrdxlP-dep_Trfase_major"/>
</dbReference>
<dbReference type="SUPFAM" id="SSF53383">
    <property type="entry name" value="PLP-dependent transferases"/>
    <property type="match status" value="1"/>
</dbReference>
<reference evidence="8" key="1">
    <citation type="submission" date="2016-10" db="EMBL/GenBank/DDBJ databases">
        <authorList>
            <person name="Varghese N."/>
            <person name="Submissions S."/>
        </authorList>
    </citation>
    <scope>NUCLEOTIDE SEQUENCE [LARGE SCALE GENOMIC DNA]</scope>
    <source>
        <strain evidence="8">CGMCC 1.10370</strain>
    </source>
</reference>
<dbReference type="GO" id="GO:0008483">
    <property type="term" value="F:transaminase activity"/>
    <property type="evidence" value="ECO:0007669"/>
    <property type="project" value="UniProtKB-KW"/>
</dbReference>
<evidence type="ECO:0000256" key="1">
    <source>
        <dbReference type="ARBA" id="ARBA00005384"/>
    </source>
</evidence>
<dbReference type="Proteomes" id="UP000199672">
    <property type="component" value="Unassembled WGS sequence"/>
</dbReference>
<keyword evidence="4" id="KW-0238">DNA-binding</keyword>
<keyword evidence="7" id="KW-0032">Aminotransferase</keyword>
<dbReference type="AlphaFoldDB" id="A0A1I1NNA2"/>
<dbReference type="InterPro" id="IPR036388">
    <property type="entry name" value="WH-like_DNA-bd_sf"/>
</dbReference>
<organism evidence="7 8">
    <name type="scientific">Flavobacterium phragmitis</name>
    <dbReference type="NCBI Taxonomy" id="739143"/>
    <lineage>
        <taxon>Bacteria</taxon>
        <taxon>Pseudomonadati</taxon>
        <taxon>Bacteroidota</taxon>
        <taxon>Flavobacteriia</taxon>
        <taxon>Flavobacteriales</taxon>
        <taxon>Flavobacteriaceae</taxon>
        <taxon>Flavobacterium</taxon>
    </lineage>
</organism>
<keyword evidence="7" id="KW-0808">Transferase</keyword>
<proteinExistence type="inferred from homology"/>